<sequence>MARIPYADPEAPENREAAAYIVASRKKLGHLHRMLLNSPPVAKGWIDLYDAIRWKTELSGKLRELAMCQVAAINGAKYEWAAHAPIALKEGATQAQLDALPDWSTQGGLFDAAETAALALCDAMTRHVHVPEVIFAQVKAALPPREVVELVVTVAGYNCVSRVLEALEINGEDPLS</sequence>
<dbReference type="OrthoDB" id="4704294at2"/>
<evidence type="ECO:0000313" key="3">
    <source>
        <dbReference type="Proteomes" id="UP000295096"/>
    </source>
</evidence>
<name>A0A4R5QEU8_9PROT</name>
<accession>A0A4R5QEU8</accession>
<organism evidence="2 3">
    <name type="scientific">Dankookia rubra</name>
    <dbReference type="NCBI Taxonomy" id="1442381"/>
    <lineage>
        <taxon>Bacteria</taxon>
        <taxon>Pseudomonadati</taxon>
        <taxon>Pseudomonadota</taxon>
        <taxon>Alphaproteobacteria</taxon>
        <taxon>Acetobacterales</taxon>
        <taxon>Roseomonadaceae</taxon>
        <taxon>Dankookia</taxon>
    </lineage>
</organism>
<dbReference type="RefSeq" id="WP_133289532.1">
    <property type="nucleotide sequence ID" value="NZ_SMSJ01000018.1"/>
</dbReference>
<feature type="domain" description="Carboxymuconolactone decarboxylase-like" evidence="1">
    <location>
        <begin position="39"/>
        <end position="119"/>
    </location>
</feature>
<dbReference type="GO" id="GO:0051920">
    <property type="term" value="F:peroxiredoxin activity"/>
    <property type="evidence" value="ECO:0007669"/>
    <property type="project" value="InterPro"/>
</dbReference>
<comment type="caution">
    <text evidence="2">The sequence shown here is derived from an EMBL/GenBank/DDBJ whole genome shotgun (WGS) entry which is preliminary data.</text>
</comment>
<evidence type="ECO:0000313" key="2">
    <source>
        <dbReference type="EMBL" id="TDH61744.1"/>
    </source>
</evidence>
<evidence type="ECO:0000259" key="1">
    <source>
        <dbReference type="Pfam" id="PF02627"/>
    </source>
</evidence>
<dbReference type="Gene3D" id="1.20.1290.10">
    <property type="entry name" value="AhpD-like"/>
    <property type="match status" value="1"/>
</dbReference>
<dbReference type="InterPro" id="IPR003779">
    <property type="entry name" value="CMD-like"/>
</dbReference>
<dbReference type="Pfam" id="PF02627">
    <property type="entry name" value="CMD"/>
    <property type="match status" value="1"/>
</dbReference>
<dbReference type="PANTHER" id="PTHR34846">
    <property type="entry name" value="4-CARBOXYMUCONOLACTONE DECARBOXYLASE FAMILY PROTEIN (AFU_ORTHOLOGUE AFUA_6G11590)"/>
    <property type="match status" value="1"/>
</dbReference>
<gene>
    <name evidence="2" type="ORF">E2C06_15620</name>
</gene>
<reference evidence="2 3" key="1">
    <citation type="journal article" date="2016" name="J. Microbiol.">
        <title>Dankookia rubra gen. nov., sp. nov., an alphaproteobacterium isolated from sediment of a shallow stream.</title>
        <authorList>
            <person name="Kim W.H."/>
            <person name="Kim D.H."/>
            <person name="Kang K."/>
            <person name="Ahn T.Y."/>
        </authorList>
    </citation>
    <scope>NUCLEOTIDE SEQUENCE [LARGE SCALE GENOMIC DNA]</scope>
    <source>
        <strain evidence="2 3">JCM30602</strain>
    </source>
</reference>
<protein>
    <submittedName>
        <fullName evidence="2">Carboxymuconolactone decarboxylase family protein</fullName>
    </submittedName>
</protein>
<dbReference type="EMBL" id="SMSJ01000018">
    <property type="protein sequence ID" value="TDH61744.1"/>
    <property type="molecule type" value="Genomic_DNA"/>
</dbReference>
<dbReference type="InterPro" id="IPR029032">
    <property type="entry name" value="AhpD-like"/>
</dbReference>
<dbReference type="PANTHER" id="PTHR34846:SF11">
    <property type="entry name" value="4-CARBOXYMUCONOLACTONE DECARBOXYLASE FAMILY PROTEIN (AFU_ORTHOLOGUE AFUA_6G11590)"/>
    <property type="match status" value="1"/>
</dbReference>
<dbReference type="SUPFAM" id="SSF69118">
    <property type="entry name" value="AhpD-like"/>
    <property type="match status" value="1"/>
</dbReference>
<dbReference type="Proteomes" id="UP000295096">
    <property type="component" value="Unassembled WGS sequence"/>
</dbReference>
<keyword evidence="3" id="KW-1185">Reference proteome</keyword>
<dbReference type="AlphaFoldDB" id="A0A4R5QEU8"/>
<proteinExistence type="predicted"/>